<reference evidence="1" key="2">
    <citation type="journal article" date="2022" name="New Phytol.">
        <title>Evolutionary transition to the ectomycorrhizal habit in the genomes of a hyperdiverse lineage of mushroom-forming fungi.</title>
        <authorList>
            <person name="Looney B."/>
            <person name="Miyauchi S."/>
            <person name="Morin E."/>
            <person name="Drula E."/>
            <person name="Courty P.E."/>
            <person name="Kohler A."/>
            <person name="Kuo A."/>
            <person name="LaButti K."/>
            <person name="Pangilinan J."/>
            <person name="Lipzen A."/>
            <person name="Riley R."/>
            <person name="Andreopoulos W."/>
            <person name="He G."/>
            <person name="Johnson J."/>
            <person name="Nolan M."/>
            <person name="Tritt A."/>
            <person name="Barry K.W."/>
            <person name="Grigoriev I.V."/>
            <person name="Nagy L.G."/>
            <person name="Hibbett D."/>
            <person name="Henrissat B."/>
            <person name="Matheny P.B."/>
            <person name="Labbe J."/>
            <person name="Martin F.M."/>
        </authorList>
    </citation>
    <scope>NUCLEOTIDE SEQUENCE</scope>
    <source>
        <strain evidence="1">EC-137</strain>
    </source>
</reference>
<keyword evidence="2" id="KW-1185">Reference proteome</keyword>
<sequence length="433" mass="46504">MKPHLAVSTEPSGQGALRAVFSPTQTSASASASRTSFASLAPSPHGLTSALPSAPVSAAGRTSTLSPPASATASTFSVPSREPRSPRASAFSKSIKPLAVFVDASVDPRTRFTDLVEIAQGESGSVFSARVVGTTEPFAPPTAPSSPASPLATPSTSAQTRPVALKIVPAASNTTKLASLRRELDLVRGIRHPNVLRFEAVFVDVPGEAIWLGMELMERSLADVLALRDAEGLEDTERRSVRVGERLIARFVWDVLLALSYLRKQHIAHRDLRSDNLLLNRDGVLKLADFGSAVRHPPGTQKLSENVGVLYWQAPEIRTGLYDPLKVDVWSLGATTWELAAGVPPFADVEDPRALESAYKLPPLPEDEGEVPMSRAFHDFLHLCAQPVGSRAEVDELLNAHFVRTACPRSTVVHLLATCKTIENKVLGRESDE</sequence>
<gene>
    <name evidence="1" type="ORF">K488DRAFT_52009</name>
</gene>
<organism evidence="1 2">
    <name type="scientific">Vararia minispora EC-137</name>
    <dbReference type="NCBI Taxonomy" id="1314806"/>
    <lineage>
        <taxon>Eukaryota</taxon>
        <taxon>Fungi</taxon>
        <taxon>Dikarya</taxon>
        <taxon>Basidiomycota</taxon>
        <taxon>Agaricomycotina</taxon>
        <taxon>Agaricomycetes</taxon>
        <taxon>Russulales</taxon>
        <taxon>Lachnocladiaceae</taxon>
        <taxon>Vararia</taxon>
    </lineage>
</organism>
<reference evidence="1" key="1">
    <citation type="submission" date="2021-02" db="EMBL/GenBank/DDBJ databases">
        <authorList>
            <consortium name="DOE Joint Genome Institute"/>
            <person name="Ahrendt S."/>
            <person name="Looney B.P."/>
            <person name="Miyauchi S."/>
            <person name="Morin E."/>
            <person name="Drula E."/>
            <person name="Courty P.E."/>
            <person name="Chicoki N."/>
            <person name="Fauchery L."/>
            <person name="Kohler A."/>
            <person name="Kuo A."/>
            <person name="Labutti K."/>
            <person name="Pangilinan J."/>
            <person name="Lipzen A."/>
            <person name="Riley R."/>
            <person name="Andreopoulos W."/>
            <person name="He G."/>
            <person name="Johnson J."/>
            <person name="Barry K.W."/>
            <person name="Grigoriev I.V."/>
            <person name="Nagy L."/>
            <person name="Hibbett D."/>
            <person name="Henrissat B."/>
            <person name="Matheny P.B."/>
            <person name="Labbe J."/>
            <person name="Martin F."/>
        </authorList>
    </citation>
    <scope>NUCLEOTIDE SEQUENCE</scope>
    <source>
        <strain evidence="1">EC-137</strain>
    </source>
</reference>
<proteinExistence type="predicted"/>
<dbReference type="EMBL" id="MU273579">
    <property type="protein sequence ID" value="KAI0031462.1"/>
    <property type="molecule type" value="Genomic_DNA"/>
</dbReference>
<dbReference type="Proteomes" id="UP000814128">
    <property type="component" value="Unassembled WGS sequence"/>
</dbReference>
<evidence type="ECO:0000313" key="1">
    <source>
        <dbReference type="EMBL" id="KAI0031462.1"/>
    </source>
</evidence>
<accession>A0ACB8QII7</accession>
<protein>
    <submittedName>
        <fullName evidence="1">Kinase-like domain-containing protein</fullName>
    </submittedName>
</protein>
<name>A0ACB8QII7_9AGAM</name>
<evidence type="ECO:0000313" key="2">
    <source>
        <dbReference type="Proteomes" id="UP000814128"/>
    </source>
</evidence>
<comment type="caution">
    <text evidence="1">The sequence shown here is derived from an EMBL/GenBank/DDBJ whole genome shotgun (WGS) entry which is preliminary data.</text>
</comment>